<accession>A0A644ZSX7</accession>
<organism evidence="3">
    <name type="scientific">bioreactor metagenome</name>
    <dbReference type="NCBI Taxonomy" id="1076179"/>
    <lineage>
        <taxon>unclassified sequences</taxon>
        <taxon>metagenomes</taxon>
        <taxon>ecological metagenomes</taxon>
    </lineage>
</organism>
<dbReference type="GO" id="GO:0005886">
    <property type="term" value="C:plasma membrane"/>
    <property type="evidence" value="ECO:0007669"/>
    <property type="project" value="TreeGrafter"/>
</dbReference>
<dbReference type="PANTHER" id="PTHR30336">
    <property type="entry name" value="INNER MEMBRANE PROTEIN, PROBABLE PERMEASE"/>
    <property type="match status" value="1"/>
</dbReference>
<feature type="transmembrane region" description="Helical" evidence="1">
    <location>
        <begin position="95"/>
        <end position="116"/>
    </location>
</feature>
<dbReference type="InterPro" id="IPR014729">
    <property type="entry name" value="Rossmann-like_a/b/a_fold"/>
</dbReference>
<reference evidence="3" key="1">
    <citation type="submission" date="2019-08" db="EMBL/GenBank/DDBJ databases">
        <authorList>
            <person name="Kucharzyk K."/>
            <person name="Murdoch R.W."/>
            <person name="Higgins S."/>
            <person name="Loffler F."/>
        </authorList>
    </citation>
    <scope>NUCLEOTIDE SEQUENCE</scope>
</reference>
<feature type="domain" description="DUF218" evidence="2">
    <location>
        <begin position="128"/>
        <end position="270"/>
    </location>
</feature>
<evidence type="ECO:0000259" key="2">
    <source>
        <dbReference type="Pfam" id="PF02698"/>
    </source>
</evidence>
<sequence>MYTRWRLYILAVFVAIILILLFACRIWRKRGHSFSAFREVLLILGVVLIVETLIISTLSNFNLGVILPAFFGVPMVFLAFVLPHMKKGFLLFLKWLIAACYGVAFCIFIVCGFLMVRASTEGKNVEADAVIVLGAAVHGDKVTWVLENRLNTAMEYMNEHPAAICVVSGGQGAGESVTEASAMKKYMVERGIDASRVYTEEKATNTNENFEFAKVIIDNVLGPDAKIAFVTTNFHVYRAGQVAKAQGVNAVGIPADDVWYLRLNNFLRECVGICVYALRGDI</sequence>
<evidence type="ECO:0000313" key="3">
    <source>
        <dbReference type="EMBL" id="MPM43857.1"/>
    </source>
</evidence>
<proteinExistence type="predicted"/>
<dbReference type="CDD" id="cd06259">
    <property type="entry name" value="YdcF-like"/>
    <property type="match status" value="1"/>
</dbReference>
<keyword evidence="1" id="KW-0472">Membrane</keyword>
<gene>
    <name evidence="3" type="ORF">SDC9_90534</name>
</gene>
<name>A0A644ZSX7_9ZZZZ</name>
<keyword evidence="1" id="KW-1133">Transmembrane helix</keyword>
<comment type="caution">
    <text evidence="3">The sequence shown here is derived from an EMBL/GenBank/DDBJ whole genome shotgun (WGS) entry which is preliminary data.</text>
</comment>
<dbReference type="PANTHER" id="PTHR30336:SF4">
    <property type="entry name" value="ENVELOPE BIOGENESIS FACTOR ELYC"/>
    <property type="match status" value="1"/>
</dbReference>
<dbReference type="Gene3D" id="3.40.50.620">
    <property type="entry name" value="HUPs"/>
    <property type="match status" value="1"/>
</dbReference>
<dbReference type="GO" id="GO:0043164">
    <property type="term" value="P:Gram-negative-bacterium-type cell wall biogenesis"/>
    <property type="evidence" value="ECO:0007669"/>
    <property type="project" value="TreeGrafter"/>
</dbReference>
<dbReference type="Pfam" id="PF02698">
    <property type="entry name" value="DUF218"/>
    <property type="match status" value="1"/>
</dbReference>
<dbReference type="InterPro" id="IPR003848">
    <property type="entry name" value="DUF218"/>
</dbReference>
<dbReference type="EMBL" id="VSSQ01010260">
    <property type="protein sequence ID" value="MPM43857.1"/>
    <property type="molecule type" value="Genomic_DNA"/>
</dbReference>
<dbReference type="InterPro" id="IPR051599">
    <property type="entry name" value="Cell_Envelope_Assoc"/>
</dbReference>
<feature type="transmembrane region" description="Helical" evidence="1">
    <location>
        <begin position="6"/>
        <end position="28"/>
    </location>
</feature>
<dbReference type="GO" id="GO:0000270">
    <property type="term" value="P:peptidoglycan metabolic process"/>
    <property type="evidence" value="ECO:0007669"/>
    <property type="project" value="TreeGrafter"/>
</dbReference>
<feature type="transmembrane region" description="Helical" evidence="1">
    <location>
        <begin position="65"/>
        <end position="83"/>
    </location>
</feature>
<protein>
    <recommendedName>
        <fullName evidence="2">DUF218 domain-containing protein</fullName>
    </recommendedName>
</protein>
<evidence type="ECO:0000256" key="1">
    <source>
        <dbReference type="SAM" id="Phobius"/>
    </source>
</evidence>
<keyword evidence="1" id="KW-0812">Transmembrane</keyword>
<feature type="transmembrane region" description="Helical" evidence="1">
    <location>
        <begin position="40"/>
        <end position="59"/>
    </location>
</feature>
<dbReference type="PROSITE" id="PS51257">
    <property type="entry name" value="PROKAR_LIPOPROTEIN"/>
    <property type="match status" value="1"/>
</dbReference>
<dbReference type="AlphaFoldDB" id="A0A644ZSX7"/>